<dbReference type="AlphaFoldDB" id="R7TXP3"/>
<evidence type="ECO:0000256" key="1">
    <source>
        <dbReference type="ARBA" id="ARBA00022441"/>
    </source>
</evidence>
<keyword evidence="2" id="KW-0677">Repeat</keyword>
<dbReference type="Gene3D" id="3.30.710.10">
    <property type="entry name" value="Potassium Channel Kv1.1, Chain A"/>
    <property type="match status" value="1"/>
</dbReference>
<dbReference type="HOGENOM" id="CLU_004253_14_0_1"/>
<evidence type="ECO:0000256" key="2">
    <source>
        <dbReference type="ARBA" id="ARBA00022737"/>
    </source>
</evidence>
<dbReference type="InterPro" id="IPR015915">
    <property type="entry name" value="Kelch-typ_b-propeller"/>
</dbReference>
<dbReference type="Gene3D" id="2.120.10.80">
    <property type="entry name" value="Kelch-type beta propeller"/>
    <property type="match status" value="1"/>
</dbReference>
<proteinExistence type="predicted"/>
<dbReference type="Pfam" id="PF07707">
    <property type="entry name" value="BACK"/>
    <property type="match status" value="1"/>
</dbReference>
<dbReference type="Gene3D" id="1.25.40.420">
    <property type="match status" value="1"/>
</dbReference>
<dbReference type="SMART" id="SM00875">
    <property type="entry name" value="BACK"/>
    <property type="match status" value="1"/>
</dbReference>
<feature type="domain" description="BTB" evidence="3">
    <location>
        <begin position="31"/>
        <end position="125"/>
    </location>
</feature>
<accession>R7TXP3</accession>
<evidence type="ECO:0000313" key="5">
    <source>
        <dbReference type="EMBL" id="ELT95735.1"/>
    </source>
</evidence>
<evidence type="ECO:0000313" key="7">
    <source>
        <dbReference type="Proteomes" id="UP000014760"/>
    </source>
</evidence>
<dbReference type="SMART" id="SM00225">
    <property type="entry name" value="BTB"/>
    <property type="match status" value="1"/>
</dbReference>
<name>R7TXP3_CAPTE</name>
<reference evidence="5 7" key="2">
    <citation type="journal article" date="2013" name="Nature">
        <title>Insights into bilaterian evolution from three spiralian genomes.</title>
        <authorList>
            <person name="Simakov O."/>
            <person name="Marletaz F."/>
            <person name="Cho S.J."/>
            <person name="Edsinger-Gonzales E."/>
            <person name="Havlak P."/>
            <person name="Hellsten U."/>
            <person name="Kuo D.H."/>
            <person name="Larsson T."/>
            <person name="Lv J."/>
            <person name="Arendt D."/>
            <person name="Savage R."/>
            <person name="Osoegawa K."/>
            <person name="de Jong P."/>
            <person name="Grimwood J."/>
            <person name="Chapman J.A."/>
            <person name="Shapiro H."/>
            <person name="Aerts A."/>
            <person name="Otillar R.P."/>
            <person name="Terry A.Y."/>
            <person name="Boore J.L."/>
            <person name="Grigoriev I.V."/>
            <person name="Lindberg D.R."/>
            <person name="Seaver E.C."/>
            <person name="Weisblat D.A."/>
            <person name="Putnam N.H."/>
            <person name="Rokhsar D.S."/>
        </authorList>
    </citation>
    <scope>NUCLEOTIDE SEQUENCE</scope>
    <source>
        <strain evidence="5 7">I ESC-2004</strain>
    </source>
</reference>
<reference evidence="6" key="3">
    <citation type="submission" date="2015-06" db="UniProtKB">
        <authorList>
            <consortium name="EnsemblMetazoa"/>
        </authorList>
    </citation>
    <scope>IDENTIFICATION</scope>
</reference>
<dbReference type="InterPro" id="IPR011333">
    <property type="entry name" value="SKP1/BTB/POZ_sf"/>
</dbReference>
<feature type="domain" description="BACK" evidence="4">
    <location>
        <begin position="130"/>
        <end position="233"/>
    </location>
</feature>
<reference evidence="7" key="1">
    <citation type="submission" date="2012-12" db="EMBL/GenBank/DDBJ databases">
        <authorList>
            <person name="Hellsten U."/>
            <person name="Grimwood J."/>
            <person name="Chapman J.A."/>
            <person name="Shapiro H."/>
            <person name="Aerts A."/>
            <person name="Otillar R.P."/>
            <person name="Terry A.Y."/>
            <person name="Boore J.L."/>
            <person name="Simakov O."/>
            <person name="Marletaz F."/>
            <person name="Cho S.-J."/>
            <person name="Edsinger-Gonzales E."/>
            <person name="Havlak P."/>
            <person name="Kuo D.-H."/>
            <person name="Larsson T."/>
            <person name="Lv J."/>
            <person name="Arendt D."/>
            <person name="Savage R."/>
            <person name="Osoegawa K."/>
            <person name="de Jong P."/>
            <person name="Lindberg D.R."/>
            <person name="Seaver E.C."/>
            <person name="Weisblat D.A."/>
            <person name="Putnam N.H."/>
            <person name="Grigoriev I.V."/>
            <person name="Rokhsar D.S."/>
        </authorList>
    </citation>
    <scope>NUCLEOTIDE SEQUENCE</scope>
    <source>
        <strain evidence="7">I ESC-2004</strain>
    </source>
</reference>
<keyword evidence="1" id="KW-0880">Kelch repeat</keyword>
<dbReference type="EnsemblMetazoa" id="CapteT214539">
    <property type="protein sequence ID" value="CapteP214539"/>
    <property type="gene ID" value="CapteG214539"/>
</dbReference>
<evidence type="ECO:0000259" key="4">
    <source>
        <dbReference type="SMART" id="SM00875"/>
    </source>
</evidence>
<dbReference type="EMBL" id="AMQN01011685">
    <property type="status" value="NOT_ANNOTATED_CDS"/>
    <property type="molecule type" value="Genomic_DNA"/>
</dbReference>
<dbReference type="EMBL" id="KB309028">
    <property type="protein sequence ID" value="ELT95735.1"/>
    <property type="molecule type" value="Genomic_DNA"/>
</dbReference>
<dbReference type="InterPro" id="IPR000210">
    <property type="entry name" value="BTB/POZ_dom"/>
</dbReference>
<dbReference type="Pfam" id="PF00651">
    <property type="entry name" value="BTB"/>
    <property type="match status" value="1"/>
</dbReference>
<organism evidence="5">
    <name type="scientific">Capitella teleta</name>
    <name type="common">Polychaete worm</name>
    <dbReference type="NCBI Taxonomy" id="283909"/>
    <lineage>
        <taxon>Eukaryota</taxon>
        <taxon>Metazoa</taxon>
        <taxon>Spiralia</taxon>
        <taxon>Lophotrochozoa</taxon>
        <taxon>Annelida</taxon>
        <taxon>Polychaeta</taxon>
        <taxon>Sedentaria</taxon>
        <taxon>Scolecida</taxon>
        <taxon>Capitellidae</taxon>
        <taxon>Capitella</taxon>
    </lineage>
</organism>
<dbReference type="InterPro" id="IPR011705">
    <property type="entry name" value="BACK"/>
</dbReference>
<dbReference type="SUPFAM" id="SSF54695">
    <property type="entry name" value="POZ domain"/>
    <property type="match status" value="1"/>
</dbReference>
<dbReference type="PANTHER" id="PTHR24412">
    <property type="entry name" value="KELCH PROTEIN"/>
    <property type="match status" value="1"/>
</dbReference>
<dbReference type="Proteomes" id="UP000014760">
    <property type="component" value="Unassembled WGS sequence"/>
</dbReference>
<gene>
    <name evidence="5" type="ORF">CAPTEDRAFT_214539</name>
</gene>
<evidence type="ECO:0008006" key="8">
    <source>
        <dbReference type="Google" id="ProtNLM"/>
    </source>
</evidence>
<keyword evidence="7" id="KW-1185">Reference proteome</keyword>
<sequence>MGKSRSYCDGFRSHLKKDFQWDDWSPPTTPPRVTLILPDKSTLTCLESALTNASNFFKAEVTSNPGQEIKLNFSDSTTIRTVVDYLNRHTIRISDENFEKLLVASDFINLTNLKGHLSSFVRDTIDSTNCIEFYKLARKHKAQYFYHESLEFILSNFIEVCCSSDNIEELSEEEMIEVVSNHRLAVDDEDIVHDTVVRWANADIKHRESSFLKIAAFIRFPFCSKFGLTNTVKYGGALKSPSIVDQLKELKQVRYTSPMILHWIHNHRFVPRPSYKKVKKLHLVRIYVSATNHFVVSQTTDCLNETNTEWTETFKTPEDYFCGHSMSPKFFPTDDGICWAVKGDKPGLEFRKWLVGSQSVTTPESPGDLSSACTWTFLSPNLYCFVDRTVNSDFNSPFVVEQRHVNMWHKQKFVHPRPVQSVNNPYVVHFKEKLFLLGGVDAVGQPSLVNQTYSLNARSERKKDMPGICQSGAAVSFNDDIFVVGGTERVCYQYTPSTDTWVVLSRPTHVHKEFTAATVWEGNILLWGCYHAEQYNPKTDTWSPCDELVPKNAAPGFDRGLYTYAK</sequence>
<dbReference type="SUPFAM" id="SSF117281">
    <property type="entry name" value="Kelch motif"/>
    <property type="match status" value="1"/>
</dbReference>
<dbReference type="PANTHER" id="PTHR24412:SF489">
    <property type="entry name" value="RING FINGER DOMAIN AND KELCH REPEAT-CONTAINING PROTEIN DDB_G0271372"/>
    <property type="match status" value="1"/>
</dbReference>
<protein>
    <recommendedName>
        <fullName evidence="8">BTB domain-containing protein</fullName>
    </recommendedName>
</protein>
<evidence type="ECO:0000313" key="6">
    <source>
        <dbReference type="EnsemblMetazoa" id="CapteP214539"/>
    </source>
</evidence>
<evidence type="ECO:0000259" key="3">
    <source>
        <dbReference type="SMART" id="SM00225"/>
    </source>
</evidence>